<dbReference type="Pfam" id="PF04055">
    <property type="entry name" value="Radical_SAM"/>
    <property type="match status" value="1"/>
</dbReference>
<keyword evidence="2" id="KW-0949">S-adenosyl-L-methionine</keyword>
<comment type="caution">
    <text evidence="7">The sequence shown here is derived from an EMBL/GenBank/DDBJ whole genome shotgun (WGS) entry which is preliminary data.</text>
</comment>
<dbReference type="AlphaFoldDB" id="A0A8J7KT70"/>
<comment type="cofactor">
    <cofactor evidence="1">
        <name>[4Fe-4S] cluster</name>
        <dbReference type="ChEBI" id="CHEBI:49883"/>
    </cofactor>
</comment>
<feature type="domain" description="Radical SAM core" evidence="6">
    <location>
        <begin position="180"/>
        <end position="414"/>
    </location>
</feature>
<dbReference type="PANTHER" id="PTHR43409">
    <property type="entry name" value="ANAEROBIC MAGNESIUM-PROTOPORPHYRIN IX MONOMETHYL ESTER CYCLASE-RELATED"/>
    <property type="match status" value="1"/>
</dbReference>
<keyword evidence="5" id="KW-0411">Iron-sulfur</keyword>
<evidence type="ECO:0000256" key="1">
    <source>
        <dbReference type="ARBA" id="ARBA00001966"/>
    </source>
</evidence>
<evidence type="ECO:0000256" key="2">
    <source>
        <dbReference type="ARBA" id="ARBA00022691"/>
    </source>
</evidence>
<evidence type="ECO:0000313" key="8">
    <source>
        <dbReference type="Proteomes" id="UP000623269"/>
    </source>
</evidence>
<evidence type="ECO:0000256" key="3">
    <source>
        <dbReference type="ARBA" id="ARBA00022723"/>
    </source>
</evidence>
<dbReference type="SFLD" id="SFLDG01082">
    <property type="entry name" value="B12-binding_domain_containing"/>
    <property type="match status" value="1"/>
</dbReference>
<dbReference type="InterPro" id="IPR006638">
    <property type="entry name" value="Elp3/MiaA/NifB-like_rSAM"/>
</dbReference>
<name>A0A8J7KT70_9FIRM</name>
<dbReference type="Gene3D" id="3.80.30.20">
    <property type="entry name" value="tm_1862 like domain"/>
    <property type="match status" value="1"/>
</dbReference>
<dbReference type="PROSITE" id="PS51918">
    <property type="entry name" value="RADICAL_SAM"/>
    <property type="match status" value="1"/>
</dbReference>
<dbReference type="EMBL" id="JAEAGR010000008">
    <property type="protein sequence ID" value="MBH1941061.1"/>
    <property type="molecule type" value="Genomic_DNA"/>
</dbReference>
<dbReference type="InterPro" id="IPR051198">
    <property type="entry name" value="BchE-like"/>
</dbReference>
<dbReference type="RefSeq" id="WP_197661284.1">
    <property type="nucleotide sequence ID" value="NZ_JAEAGR010000008.1"/>
</dbReference>
<dbReference type="InterPro" id="IPR058240">
    <property type="entry name" value="rSAM_sf"/>
</dbReference>
<dbReference type="InterPro" id="IPR007197">
    <property type="entry name" value="rSAM"/>
</dbReference>
<proteinExistence type="predicted"/>
<dbReference type="GO" id="GO:0046872">
    <property type="term" value="F:metal ion binding"/>
    <property type="evidence" value="ECO:0007669"/>
    <property type="project" value="UniProtKB-KW"/>
</dbReference>
<dbReference type="GO" id="GO:0031419">
    <property type="term" value="F:cobalamin binding"/>
    <property type="evidence" value="ECO:0007669"/>
    <property type="project" value="InterPro"/>
</dbReference>
<dbReference type="Pfam" id="PF02310">
    <property type="entry name" value="B12-binding"/>
    <property type="match status" value="1"/>
</dbReference>
<dbReference type="GO" id="GO:0003824">
    <property type="term" value="F:catalytic activity"/>
    <property type="evidence" value="ECO:0007669"/>
    <property type="project" value="InterPro"/>
</dbReference>
<dbReference type="Proteomes" id="UP000623269">
    <property type="component" value="Unassembled WGS sequence"/>
</dbReference>
<dbReference type="Gene3D" id="3.40.50.280">
    <property type="entry name" value="Cobalamin-binding domain"/>
    <property type="match status" value="1"/>
</dbReference>
<dbReference type="GO" id="GO:0051536">
    <property type="term" value="F:iron-sulfur cluster binding"/>
    <property type="evidence" value="ECO:0007669"/>
    <property type="project" value="UniProtKB-KW"/>
</dbReference>
<protein>
    <submittedName>
        <fullName evidence="7">Radical SAM protein</fullName>
    </submittedName>
</protein>
<accession>A0A8J7KT70</accession>
<evidence type="ECO:0000313" key="7">
    <source>
        <dbReference type="EMBL" id="MBH1941061.1"/>
    </source>
</evidence>
<keyword evidence="3" id="KW-0479">Metal-binding</keyword>
<organism evidence="7 8">
    <name type="scientific">Mobilitalea sibirica</name>
    <dbReference type="NCBI Taxonomy" id="1462919"/>
    <lineage>
        <taxon>Bacteria</taxon>
        <taxon>Bacillati</taxon>
        <taxon>Bacillota</taxon>
        <taxon>Clostridia</taxon>
        <taxon>Lachnospirales</taxon>
        <taxon>Lachnospiraceae</taxon>
        <taxon>Mobilitalea</taxon>
    </lineage>
</organism>
<evidence type="ECO:0000256" key="5">
    <source>
        <dbReference type="ARBA" id="ARBA00023014"/>
    </source>
</evidence>
<dbReference type="InterPro" id="IPR023404">
    <property type="entry name" value="rSAM_horseshoe"/>
</dbReference>
<dbReference type="SFLD" id="SFLDS00029">
    <property type="entry name" value="Radical_SAM"/>
    <property type="match status" value="1"/>
</dbReference>
<evidence type="ECO:0000259" key="6">
    <source>
        <dbReference type="PROSITE" id="PS51918"/>
    </source>
</evidence>
<keyword evidence="8" id="KW-1185">Reference proteome</keyword>
<dbReference type="SMART" id="SM00729">
    <property type="entry name" value="Elp3"/>
    <property type="match status" value="1"/>
</dbReference>
<reference evidence="7" key="1">
    <citation type="submission" date="2020-12" db="EMBL/GenBank/DDBJ databases">
        <title>M. sibirica DSM 26468T genome.</title>
        <authorList>
            <person name="Thieme N."/>
            <person name="Rettenmaier R."/>
            <person name="Zverlov V."/>
            <person name="Liebl W."/>
        </authorList>
    </citation>
    <scope>NUCLEOTIDE SEQUENCE</scope>
    <source>
        <strain evidence="7">DSM 26468</strain>
    </source>
</reference>
<sequence>MVVLVNSPIYKDNNTEDTNEYLPPLGLGYIASNLKENGIEVMVLDAVQKGMNLDEICCELHKIKPEVIGINIFSINIDIVRSMVESYQNDCRFIVGGQCAKHIYKDIIAWNTKNEIVVVIGEGDYITSDITLNAVNETPMLCIENRKVYKVDTSSKYYPKDLENNHLNRNLLNETDIINHFGLKEKAIITSRGCFYNCAFCGAAKSLNTESNIRMLTPQAILEQINEIFSMDPSIECIRILDDLFLRNKIKINEAIKIFNEICLKWRAMAHIKSFVNTDDDSLVNLKQSGCLELFIGIESGSDKIRKLLKKNGSAEEVKKIIYRLLKAGINVKGYFIYGFPTETKEDMEESYLLASSLKESSKFLKGDFRTSIFQYKPYHGTELYNKFVDGVYDDLIFQENEILTGMTQKSQFNGYYKNFSECADDILYNYIYKTNNL</sequence>
<gene>
    <name evidence="7" type="ORF">I5677_09170</name>
</gene>
<dbReference type="SUPFAM" id="SSF102114">
    <property type="entry name" value="Radical SAM enzymes"/>
    <property type="match status" value="1"/>
</dbReference>
<dbReference type="InterPro" id="IPR006158">
    <property type="entry name" value="Cobalamin-bd"/>
</dbReference>
<keyword evidence="4" id="KW-0408">Iron</keyword>
<dbReference type="CDD" id="cd01335">
    <property type="entry name" value="Radical_SAM"/>
    <property type="match status" value="1"/>
</dbReference>
<evidence type="ECO:0000256" key="4">
    <source>
        <dbReference type="ARBA" id="ARBA00023004"/>
    </source>
</evidence>